<feature type="compositionally biased region" description="Polar residues" evidence="1">
    <location>
        <begin position="117"/>
        <end position="142"/>
    </location>
</feature>
<feature type="compositionally biased region" description="Basic residues" evidence="1">
    <location>
        <begin position="155"/>
        <end position="167"/>
    </location>
</feature>
<feature type="compositionally biased region" description="Low complexity" evidence="1">
    <location>
        <begin position="314"/>
        <end position="326"/>
    </location>
</feature>
<feature type="region of interest" description="Disordered" evidence="1">
    <location>
        <begin position="343"/>
        <end position="387"/>
    </location>
</feature>
<dbReference type="OrthoDB" id="3065507at2759"/>
<evidence type="ECO:0000313" key="2">
    <source>
        <dbReference type="EMBL" id="KJA16896.1"/>
    </source>
</evidence>
<protein>
    <submittedName>
        <fullName evidence="2">Uncharacterized protein</fullName>
    </submittedName>
</protein>
<feature type="compositionally biased region" description="Basic and acidic residues" evidence="1">
    <location>
        <begin position="190"/>
        <end position="211"/>
    </location>
</feature>
<gene>
    <name evidence="2" type="ORF">HYPSUDRAFT_219213</name>
</gene>
<feature type="region of interest" description="Disordered" evidence="1">
    <location>
        <begin position="117"/>
        <end position="167"/>
    </location>
</feature>
<name>A0A0D2NJX4_HYPSF</name>
<dbReference type="Proteomes" id="UP000054270">
    <property type="component" value="Unassembled WGS sequence"/>
</dbReference>
<feature type="region of interest" description="Disordered" evidence="1">
    <location>
        <begin position="181"/>
        <end position="226"/>
    </location>
</feature>
<evidence type="ECO:0000313" key="3">
    <source>
        <dbReference type="Proteomes" id="UP000054270"/>
    </source>
</evidence>
<reference evidence="3" key="1">
    <citation type="submission" date="2014-04" db="EMBL/GenBank/DDBJ databases">
        <title>Evolutionary Origins and Diversification of the Mycorrhizal Mutualists.</title>
        <authorList>
            <consortium name="DOE Joint Genome Institute"/>
            <consortium name="Mycorrhizal Genomics Consortium"/>
            <person name="Kohler A."/>
            <person name="Kuo A."/>
            <person name="Nagy L.G."/>
            <person name="Floudas D."/>
            <person name="Copeland A."/>
            <person name="Barry K.W."/>
            <person name="Cichocki N."/>
            <person name="Veneault-Fourrey C."/>
            <person name="LaButti K."/>
            <person name="Lindquist E.A."/>
            <person name="Lipzen A."/>
            <person name="Lundell T."/>
            <person name="Morin E."/>
            <person name="Murat C."/>
            <person name="Riley R."/>
            <person name="Ohm R."/>
            <person name="Sun H."/>
            <person name="Tunlid A."/>
            <person name="Henrissat B."/>
            <person name="Grigoriev I.V."/>
            <person name="Hibbett D.S."/>
            <person name="Martin F."/>
        </authorList>
    </citation>
    <scope>NUCLEOTIDE SEQUENCE [LARGE SCALE GENOMIC DNA]</scope>
    <source>
        <strain evidence="3">FD-334 SS-4</strain>
    </source>
</reference>
<feature type="compositionally biased region" description="Polar residues" evidence="1">
    <location>
        <begin position="374"/>
        <end position="386"/>
    </location>
</feature>
<evidence type="ECO:0000256" key="1">
    <source>
        <dbReference type="SAM" id="MobiDB-lite"/>
    </source>
</evidence>
<organism evidence="2 3">
    <name type="scientific">Hypholoma sublateritium (strain FD-334 SS-4)</name>
    <dbReference type="NCBI Taxonomy" id="945553"/>
    <lineage>
        <taxon>Eukaryota</taxon>
        <taxon>Fungi</taxon>
        <taxon>Dikarya</taxon>
        <taxon>Basidiomycota</taxon>
        <taxon>Agaricomycotina</taxon>
        <taxon>Agaricomycetes</taxon>
        <taxon>Agaricomycetidae</taxon>
        <taxon>Agaricales</taxon>
        <taxon>Agaricineae</taxon>
        <taxon>Strophariaceae</taxon>
        <taxon>Hypholoma</taxon>
    </lineage>
</organism>
<sequence>MSESVRWKSAYGFHWRDYTYKKLQRVLGLEEDDGWFQKIVYDMHCIERKHFTIQPPDDGEEELFDLVKAELKGKEPILFGGSHGDRCLSFIFGVIRRKYCQQRCDYRRRSEKWTSKSAVPATQSCDRDSSTAAPSMGTSSQPIARVPIKTSVYHSPRRTKDTRKKLRPVVLLRKKYKNIGPPEEYGALTRGKETRVDSVNSDDRLGFDSRESSTAQYFAESERSASSASALNGYRGMHSGFESVTQSDISSPPPSLEENRAAPSTLPSMFQAGPQVKGPRRVPRPLDAPGYFHDYQPNNRPVNTAGPAHEQQYSALSGSQSTNSSSPPLDDYFDYFNTLSPYGGPRWEPREPDPSLSSSIPRSEKLQMPVTETPKPSSADPSSSGTDRMFCTKAPTERESGIAGIHRFLSKCHPPMMQHILPFVNFGCTTTEYLRAVSTWSAEQRHKLLVKILQAGRGGAVSQMDIAVLENHFETYFMDDDV</sequence>
<accession>A0A0D2NJX4</accession>
<dbReference type="EMBL" id="KN817613">
    <property type="protein sequence ID" value="KJA16896.1"/>
    <property type="molecule type" value="Genomic_DNA"/>
</dbReference>
<dbReference type="AlphaFoldDB" id="A0A0D2NJX4"/>
<proteinExistence type="predicted"/>
<keyword evidence="3" id="KW-1185">Reference proteome</keyword>
<feature type="region of interest" description="Disordered" evidence="1">
    <location>
        <begin position="243"/>
        <end position="330"/>
    </location>
</feature>